<name>A0A382KZJ0_9ZZZZ</name>
<sequence length="24" mass="2766">MGHSWINNISDIHHDGIRPISPIR</sequence>
<proteinExistence type="predicted"/>
<reference evidence="1" key="1">
    <citation type="submission" date="2018-05" db="EMBL/GenBank/DDBJ databases">
        <authorList>
            <person name="Lanie J.A."/>
            <person name="Ng W.-L."/>
            <person name="Kazmierczak K.M."/>
            <person name="Andrzejewski T.M."/>
            <person name="Davidsen T.M."/>
            <person name="Wayne K.J."/>
            <person name="Tettelin H."/>
            <person name="Glass J.I."/>
            <person name="Rusch D."/>
            <person name="Podicherti R."/>
            <person name="Tsui H.-C.T."/>
            <person name="Winkler M.E."/>
        </authorList>
    </citation>
    <scope>NUCLEOTIDE SEQUENCE</scope>
</reference>
<dbReference type="EMBL" id="UINC01083329">
    <property type="protein sequence ID" value="SVC28933.1"/>
    <property type="molecule type" value="Genomic_DNA"/>
</dbReference>
<feature type="non-terminal residue" evidence="1">
    <location>
        <position position="24"/>
    </location>
</feature>
<accession>A0A382KZJ0</accession>
<evidence type="ECO:0000313" key="1">
    <source>
        <dbReference type="EMBL" id="SVC28933.1"/>
    </source>
</evidence>
<gene>
    <name evidence="1" type="ORF">METZ01_LOCUS281787</name>
</gene>
<dbReference type="AlphaFoldDB" id="A0A382KZJ0"/>
<organism evidence="1">
    <name type="scientific">marine metagenome</name>
    <dbReference type="NCBI Taxonomy" id="408172"/>
    <lineage>
        <taxon>unclassified sequences</taxon>
        <taxon>metagenomes</taxon>
        <taxon>ecological metagenomes</taxon>
    </lineage>
</organism>
<protein>
    <submittedName>
        <fullName evidence="1">Uncharacterized protein</fullName>
    </submittedName>
</protein>